<proteinExistence type="inferred from homology"/>
<sequence length="198" mass="21971">MYSTLTTITMATKFLLAFLVISCYVLSISADKETGFVGSVDPKSLSYKKKHTFSHFRFYWHEIFSGSNPSSVRIIPPQPKYTTTTSFGSVGVFDNVLTLGPELYSKVVGSAEGLFSSASQKEFSLLVIMNFALTEGKYNGSTITFVGRSPIAHKVREFPVIGGTGVFRFARGYVESSTLTFDPQTRNNTIVFDVYVYH</sequence>
<accession>A0A1S3TG30</accession>
<comment type="similarity">
    <text evidence="1 4">Belongs to the plant dirigent protein family.</text>
</comment>
<protein>
    <recommendedName>
        <fullName evidence="4">Dirigent protein</fullName>
    </recommendedName>
</protein>
<dbReference type="InterPro" id="IPR044859">
    <property type="entry name" value="Allene_oxi_cyc_Dirigent"/>
</dbReference>
<dbReference type="Gramene" id="Vradi0261s00070.1">
    <property type="protein sequence ID" value="Vradi0261s00070.1"/>
    <property type="gene ID" value="Vradi0261s00070"/>
</dbReference>
<dbReference type="GeneID" id="106755116"/>
<gene>
    <name evidence="6" type="primary">LOC106755116</name>
</gene>
<dbReference type="STRING" id="3916.A0A1S3TG30"/>
<dbReference type="Proteomes" id="UP000087766">
    <property type="component" value="Unplaced"/>
</dbReference>
<reference evidence="6" key="1">
    <citation type="submission" date="2025-08" db="UniProtKB">
        <authorList>
            <consortium name="RefSeq"/>
        </authorList>
    </citation>
    <scope>IDENTIFICATION</scope>
    <source>
        <tissue evidence="6">Leaf</tissue>
    </source>
</reference>
<evidence type="ECO:0000256" key="4">
    <source>
        <dbReference type="RuleBase" id="RU363099"/>
    </source>
</evidence>
<dbReference type="Pfam" id="PF03018">
    <property type="entry name" value="Dirigent"/>
    <property type="match status" value="1"/>
</dbReference>
<feature type="chain" id="PRO_5010003213" description="Dirigent protein" evidence="4">
    <location>
        <begin position="31"/>
        <end position="198"/>
    </location>
</feature>
<dbReference type="RefSeq" id="XP_014492697.1">
    <property type="nucleotide sequence ID" value="XM_014637211.2"/>
</dbReference>
<dbReference type="KEGG" id="vra:106755116"/>
<keyword evidence="4" id="KW-0732">Signal</keyword>
<dbReference type="GO" id="GO:0048046">
    <property type="term" value="C:apoplast"/>
    <property type="evidence" value="ECO:0007669"/>
    <property type="project" value="UniProtKB-SubCell"/>
</dbReference>
<keyword evidence="4" id="KW-0052">Apoplast</keyword>
<dbReference type="Gene3D" id="2.40.480.10">
    <property type="entry name" value="Allene oxide cyclase-like"/>
    <property type="match status" value="1"/>
</dbReference>
<dbReference type="PANTHER" id="PTHR21495">
    <property type="entry name" value="NUCLEOPORIN-RELATED"/>
    <property type="match status" value="1"/>
</dbReference>
<evidence type="ECO:0000256" key="3">
    <source>
        <dbReference type="ARBA" id="ARBA00022525"/>
    </source>
</evidence>
<dbReference type="AlphaFoldDB" id="A0A1S3TG30"/>
<keyword evidence="5" id="KW-1185">Reference proteome</keyword>
<dbReference type="GO" id="GO:0009699">
    <property type="term" value="P:phenylpropanoid biosynthetic process"/>
    <property type="evidence" value="ECO:0007669"/>
    <property type="project" value="UniProtKB-ARBA"/>
</dbReference>
<keyword evidence="3 4" id="KW-0964">Secreted</keyword>
<evidence type="ECO:0000256" key="2">
    <source>
        <dbReference type="ARBA" id="ARBA00011738"/>
    </source>
</evidence>
<dbReference type="SMR" id="A0A1S3TG30"/>
<evidence type="ECO:0000313" key="6">
    <source>
        <dbReference type="RefSeq" id="XP_014492697.1"/>
    </source>
</evidence>
<comment type="subcellular location">
    <subcellularLocation>
        <location evidence="4">Secreted</location>
        <location evidence="4">Extracellular space</location>
        <location evidence="4">Apoplast</location>
    </subcellularLocation>
</comment>
<organism evidence="5 6">
    <name type="scientific">Vigna radiata var. radiata</name>
    <name type="common">Mung bean</name>
    <name type="synonym">Phaseolus aureus</name>
    <dbReference type="NCBI Taxonomy" id="3916"/>
    <lineage>
        <taxon>Eukaryota</taxon>
        <taxon>Viridiplantae</taxon>
        <taxon>Streptophyta</taxon>
        <taxon>Embryophyta</taxon>
        <taxon>Tracheophyta</taxon>
        <taxon>Spermatophyta</taxon>
        <taxon>Magnoliopsida</taxon>
        <taxon>eudicotyledons</taxon>
        <taxon>Gunneridae</taxon>
        <taxon>Pentapetalae</taxon>
        <taxon>rosids</taxon>
        <taxon>fabids</taxon>
        <taxon>Fabales</taxon>
        <taxon>Fabaceae</taxon>
        <taxon>Papilionoideae</taxon>
        <taxon>50 kb inversion clade</taxon>
        <taxon>NPAAA clade</taxon>
        <taxon>indigoferoid/millettioid clade</taxon>
        <taxon>Phaseoleae</taxon>
        <taxon>Vigna</taxon>
    </lineage>
</organism>
<comment type="subunit">
    <text evidence="2 4">Homodimer.</text>
</comment>
<evidence type="ECO:0000256" key="1">
    <source>
        <dbReference type="ARBA" id="ARBA00010746"/>
    </source>
</evidence>
<comment type="function">
    <text evidence="4">Dirigent proteins impart stereoselectivity on the phenoxy radical-coupling reaction, yielding optically active lignans from two molecules of coniferyl alcohol in the biosynthesis of lignans, flavonolignans, and alkaloids and thus plays a central role in plant secondary metabolism.</text>
</comment>
<feature type="signal peptide" evidence="4">
    <location>
        <begin position="1"/>
        <end position="30"/>
    </location>
</feature>
<evidence type="ECO:0000313" key="5">
    <source>
        <dbReference type="Proteomes" id="UP000087766"/>
    </source>
</evidence>
<name>A0A1S3TG30_VIGRR</name>
<dbReference type="InterPro" id="IPR004265">
    <property type="entry name" value="Dirigent"/>
</dbReference>
<dbReference type="OrthoDB" id="1864232at2759"/>